<dbReference type="CDD" id="cd04283">
    <property type="entry name" value="ZnMc_hatching_enzyme"/>
    <property type="match status" value="1"/>
</dbReference>
<dbReference type="GO" id="GO:0008270">
    <property type="term" value="F:zinc ion binding"/>
    <property type="evidence" value="ECO:0007669"/>
    <property type="project" value="UniProtKB-UniRule"/>
</dbReference>
<feature type="binding site" evidence="9">
    <location>
        <position position="156"/>
    </location>
    <ligand>
        <name>Zn(2+)</name>
        <dbReference type="ChEBI" id="CHEBI:29105"/>
        <note>catalytic</note>
    </ligand>
</feature>
<dbReference type="PRINTS" id="PR00480">
    <property type="entry name" value="ASTACIN"/>
</dbReference>
<feature type="domain" description="Peptidase M12A" evidence="11">
    <location>
        <begin position="58"/>
        <end position="255"/>
    </location>
</feature>
<evidence type="ECO:0000256" key="4">
    <source>
        <dbReference type="ARBA" id="ARBA00022801"/>
    </source>
</evidence>
<dbReference type="MEROPS" id="M12.007"/>
<feature type="chain" id="PRO_5005142624" description="Metalloendopeptidase" evidence="10">
    <location>
        <begin position="23"/>
        <end position="256"/>
    </location>
</feature>
<dbReference type="GO" id="GO:0006508">
    <property type="term" value="P:proteolysis"/>
    <property type="evidence" value="ECO:0007669"/>
    <property type="project" value="UniProtKB-KW"/>
</dbReference>
<evidence type="ECO:0000256" key="9">
    <source>
        <dbReference type="PROSITE-ProRule" id="PRU01211"/>
    </source>
</evidence>
<evidence type="ECO:0000259" key="11">
    <source>
        <dbReference type="PROSITE" id="PS51864"/>
    </source>
</evidence>
<comment type="cofactor">
    <cofactor evidence="9 10">
        <name>Zn(2+)</name>
        <dbReference type="ChEBI" id="CHEBI:29105"/>
    </cofactor>
    <text evidence="9 10">Binds 1 zinc ion per subunit.</text>
</comment>
<dbReference type="PANTHER" id="PTHR10127:SF839">
    <property type="entry name" value="HATCHING ENZYME 1.2-RELATED"/>
    <property type="match status" value="1"/>
</dbReference>
<dbReference type="EC" id="3.4.24.-" evidence="10"/>
<dbReference type="Pfam" id="PF01400">
    <property type="entry name" value="Astacin"/>
    <property type="match status" value="1"/>
</dbReference>
<keyword evidence="6 9" id="KW-0482">Metalloprotease</keyword>
<keyword evidence="3 10" id="KW-0732">Signal</keyword>
<evidence type="ECO:0000256" key="5">
    <source>
        <dbReference type="ARBA" id="ARBA00022833"/>
    </source>
</evidence>
<keyword evidence="1 9" id="KW-0645">Protease</keyword>
<name>Q14TI2_PLEAT</name>
<evidence type="ECO:0000256" key="7">
    <source>
        <dbReference type="ARBA" id="ARBA00023145"/>
    </source>
</evidence>
<dbReference type="InterPro" id="IPR034039">
    <property type="entry name" value="ZnMP_hatching_enz"/>
</dbReference>
<keyword evidence="2 9" id="KW-0479">Metal-binding</keyword>
<feature type="binding site" evidence="9">
    <location>
        <position position="166"/>
    </location>
    <ligand>
        <name>Zn(2+)</name>
        <dbReference type="ChEBI" id="CHEBI:29105"/>
        <note>catalytic</note>
    </ligand>
</feature>
<dbReference type="AlphaFoldDB" id="Q14TI2"/>
<dbReference type="EMBL" id="AB256941">
    <property type="protein sequence ID" value="BAE97358.1"/>
    <property type="molecule type" value="mRNA"/>
</dbReference>
<dbReference type="Gene3D" id="3.40.390.10">
    <property type="entry name" value="Collagenase (Catalytic Domain)"/>
    <property type="match status" value="1"/>
</dbReference>
<keyword evidence="8" id="KW-1015">Disulfide bond</keyword>
<feature type="signal peptide" evidence="10">
    <location>
        <begin position="1"/>
        <end position="22"/>
    </location>
</feature>
<sequence>MDHRSVLTVLLLFQGLTQVSMAEDKQVEKDISTRILEANKRMSHLLMEGDVALPKTRNAMKCFTRRCKWPKSTSGLVEIPFKIEPVYKSFALRTIQDAMNAFHTQTCIRFVPYAGQTNYLIIQSNGGCWSDIGMQRGAQYVSIDISGCISEGVIQHELLHALGFYHEHTRSDRDKYVTINFQNIDRDNYKNFDKQDTNNLDTPYDYSSVMHYGRRAFAQGKDSIIPIPDASVPIGQRQGMSRIDIQRINKLYECRG</sequence>
<dbReference type="GO" id="GO:0004222">
    <property type="term" value="F:metalloendopeptidase activity"/>
    <property type="evidence" value="ECO:0007669"/>
    <property type="project" value="UniProtKB-UniRule"/>
</dbReference>
<dbReference type="FunFam" id="3.40.390.10:FF:000040">
    <property type="entry name" value="Metalloendopeptidase"/>
    <property type="match status" value="1"/>
</dbReference>
<keyword evidence="7" id="KW-0865">Zymogen</keyword>
<feature type="binding site" evidence="9">
    <location>
        <position position="160"/>
    </location>
    <ligand>
        <name>Zn(2+)</name>
        <dbReference type="ChEBI" id="CHEBI:29105"/>
        <note>catalytic</note>
    </ligand>
</feature>
<dbReference type="SUPFAM" id="SSF55486">
    <property type="entry name" value="Metalloproteases ('zincins'), catalytic domain"/>
    <property type="match status" value="1"/>
</dbReference>
<evidence type="ECO:0000256" key="2">
    <source>
        <dbReference type="ARBA" id="ARBA00022723"/>
    </source>
</evidence>
<evidence type="ECO:0000256" key="8">
    <source>
        <dbReference type="ARBA" id="ARBA00023157"/>
    </source>
</evidence>
<dbReference type="InterPro" id="IPR024079">
    <property type="entry name" value="MetalloPept_cat_dom_sf"/>
</dbReference>
<accession>Q14TI2</accession>
<organism evidence="12">
    <name type="scientific">Plecoglossus altivelis altivelis</name>
    <dbReference type="NCBI Taxonomy" id="281464"/>
    <lineage>
        <taxon>Eukaryota</taxon>
        <taxon>Metazoa</taxon>
        <taxon>Chordata</taxon>
        <taxon>Craniata</taxon>
        <taxon>Vertebrata</taxon>
        <taxon>Euteleostomi</taxon>
        <taxon>Actinopterygii</taxon>
        <taxon>Neopterygii</taxon>
        <taxon>Teleostei</taxon>
        <taxon>Stomiati</taxon>
        <taxon>Osmeriformes</taxon>
        <taxon>Plecoglossus</taxon>
    </lineage>
</organism>
<keyword evidence="5 9" id="KW-0862">Zinc</keyword>
<protein>
    <recommendedName>
        <fullName evidence="10">Metalloendopeptidase</fullName>
        <ecNumber evidence="10">3.4.24.-</ecNumber>
    </recommendedName>
</protein>
<reference evidence="12" key="1">
    <citation type="journal article" date="2006" name="Dev. Genes Evol.">
        <title>Evolution of teleostean hatching enzyme genes and their paralogous genes.</title>
        <authorList>
            <person name="Kawaguchi M."/>
            <person name="Yasumasu S."/>
            <person name="Hiroi J."/>
            <person name="Naruse K."/>
            <person name="Inoue M."/>
            <person name="Iuchi I."/>
        </authorList>
    </citation>
    <scope>NUCLEOTIDE SEQUENCE</scope>
</reference>
<evidence type="ECO:0000256" key="3">
    <source>
        <dbReference type="ARBA" id="ARBA00022729"/>
    </source>
</evidence>
<dbReference type="SMART" id="SM00235">
    <property type="entry name" value="ZnMc"/>
    <property type="match status" value="1"/>
</dbReference>
<dbReference type="PROSITE" id="PS51864">
    <property type="entry name" value="ASTACIN"/>
    <property type="match status" value="1"/>
</dbReference>
<proteinExistence type="evidence at transcript level"/>
<dbReference type="InterPro" id="IPR001506">
    <property type="entry name" value="Peptidase_M12A"/>
</dbReference>
<feature type="active site" evidence="9">
    <location>
        <position position="157"/>
    </location>
</feature>
<dbReference type="PANTHER" id="PTHR10127">
    <property type="entry name" value="DISCOIDIN, CUB, EGF, LAMININ , AND ZINC METALLOPROTEASE DOMAIN CONTAINING"/>
    <property type="match status" value="1"/>
</dbReference>
<evidence type="ECO:0000313" key="12">
    <source>
        <dbReference type="EMBL" id="BAE97358.1"/>
    </source>
</evidence>
<evidence type="ECO:0000256" key="1">
    <source>
        <dbReference type="ARBA" id="ARBA00022670"/>
    </source>
</evidence>
<evidence type="ECO:0000256" key="10">
    <source>
        <dbReference type="RuleBase" id="RU361183"/>
    </source>
</evidence>
<dbReference type="InterPro" id="IPR006026">
    <property type="entry name" value="Peptidase_Metallo"/>
</dbReference>
<comment type="caution">
    <text evidence="9">Lacks conserved residue(s) required for the propagation of feature annotation.</text>
</comment>
<keyword evidence="4 9" id="KW-0378">Hydrolase</keyword>
<evidence type="ECO:0000256" key="6">
    <source>
        <dbReference type="ARBA" id="ARBA00023049"/>
    </source>
</evidence>
<gene>
    <name evidence="12" type="primary">AyLCE1</name>
</gene>